<organism evidence="2 3">
    <name type="scientific">Klebsiella aerogenes</name>
    <name type="common">Enterobacter aerogenes</name>
    <dbReference type="NCBI Taxonomy" id="548"/>
    <lineage>
        <taxon>Bacteria</taxon>
        <taxon>Pseudomonadati</taxon>
        <taxon>Pseudomonadota</taxon>
        <taxon>Gammaproteobacteria</taxon>
        <taxon>Enterobacterales</taxon>
        <taxon>Enterobacteriaceae</taxon>
        <taxon>Klebsiella/Raoultella group</taxon>
        <taxon>Klebsiella</taxon>
    </lineage>
</organism>
<dbReference type="Proteomes" id="UP000514462">
    <property type="component" value="Plasmid pRHBSTW-00938_2"/>
</dbReference>
<protein>
    <submittedName>
        <fullName evidence="2">DUF1173 family protein</fullName>
    </submittedName>
</protein>
<accession>A0AAP9R362</accession>
<dbReference type="EMBL" id="CP055905">
    <property type="protein sequence ID" value="QMR42984.1"/>
    <property type="molecule type" value="Genomic_DNA"/>
</dbReference>
<feature type="transmembrane region" description="Helical" evidence="1">
    <location>
        <begin position="59"/>
        <end position="81"/>
    </location>
</feature>
<sequence>MRRLKTNYLDKTDKYWLSSYNYTGKEHSEDSCYYSLWPHEKQAETYTSDVLKRGADGCLVVKLQTIFMLLTMIIHLILSLARL</sequence>
<gene>
    <name evidence="2" type="ORF">HV331_26205</name>
</gene>
<evidence type="ECO:0000313" key="2">
    <source>
        <dbReference type="EMBL" id="QMR42984.1"/>
    </source>
</evidence>
<dbReference type="AlphaFoldDB" id="A0AAP9R362"/>
<evidence type="ECO:0000313" key="3">
    <source>
        <dbReference type="Proteomes" id="UP000514462"/>
    </source>
</evidence>
<proteinExistence type="predicted"/>
<reference evidence="3" key="1">
    <citation type="submission" date="2020-06" db="EMBL/GenBank/DDBJ databases">
        <title>REHAB project genomes.</title>
        <authorList>
            <person name="Shaw L.P."/>
        </authorList>
    </citation>
    <scope>NUCLEOTIDE SEQUENCE [LARGE SCALE GENOMIC DNA]</scope>
    <source>
        <strain evidence="3">RHBSTW-00938</strain>
        <plasmid evidence="3">prhbstw-00938_2</plasmid>
    </source>
</reference>
<evidence type="ECO:0000256" key="1">
    <source>
        <dbReference type="SAM" id="Phobius"/>
    </source>
</evidence>
<geneLocation type="plasmid" evidence="3">
    <name>prhbstw-00938_2</name>
</geneLocation>
<keyword evidence="1" id="KW-1133">Transmembrane helix</keyword>
<keyword evidence="1" id="KW-0812">Transmembrane</keyword>
<keyword evidence="1" id="KW-0472">Membrane</keyword>
<keyword evidence="2" id="KW-0614">Plasmid</keyword>
<name>A0AAP9R362_KLEAE</name>